<dbReference type="EMBL" id="JAPEUY010000022">
    <property type="protein sequence ID" value="KAJ4361768.1"/>
    <property type="molecule type" value="Genomic_DNA"/>
</dbReference>
<name>A0A9W9CG63_9PLEO</name>
<organism evidence="1 2">
    <name type="scientific">Neocucurbitaria cava</name>
    <dbReference type="NCBI Taxonomy" id="798079"/>
    <lineage>
        <taxon>Eukaryota</taxon>
        <taxon>Fungi</taxon>
        <taxon>Dikarya</taxon>
        <taxon>Ascomycota</taxon>
        <taxon>Pezizomycotina</taxon>
        <taxon>Dothideomycetes</taxon>
        <taxon>Pleosporomycetidae</taxon>
        <taxon>Pleosporales</taxon>
        <taxon>Pleosporineae</taxon>
        <taxon>Cucurbitariaceae</taxon>
        <taxon>Neocucurbitaria</taxon>
    </lineage>
</organism>
<proteinExistence type="predicted"/>
<evidence type="ECO:0000313" key="1">
    <source>
        <dbReference type="EMBL" id="KAJ4361768.1"/>
    </source>
</evidence>
<dbReference type="Proteomes" id="UP001140560">
    <property type="component" value="Unassembled WGS sequence"/>
</dbReference>
<sequence length="360" mass="39965">MIDFFNGATRSMADPGLDLLRKAILSLAVTFFGSQHRQERITNQGYAQYGEVLGQLNRHLTTPERQLTNETLLTAQTSSEMLYVHPKLPPESYKPLIDDIDVLLENLESLYPTWKELNRSQLTKVNGLSKPAKELGITNHVSATAYMLYNTVYICIMQIKQSLSPSPDYVALRNAAAMKIARCLELKEYEMREGAPQSNTITFVATKVAWQALGGFNTVEGRRLAQVVRSAVNGVFTRPYSLDRNQMRTDLPTPDTTFAQYVAIIPPDSSANSLNAAQMMQVWEHQLDVINMGHKQTTTPPHSILSLETSSNFLLNMGQGPPTPPHSVSSLETSPDLLPDAEEARYALATHLAARSMAAE</sequence>
<reference evidence="1" key="1">
    <citation type="submission" date="2022-10" db="EMBL/GenBank/DDBJ databases">
        <title>Tapping the CABI collections for fungal endophytes: first genome assemblies for Collariella, Neodidymelliopsis, Ascochyta clinopodiicola, Didymella pomorum, Didymosphaeria variabile, Neocosmospora piperis and Neocucurbitaria cava.</title>
        <authorList>
            <person name="Hill R."/>
        </authorList>
    </citation>
    <scope>NUCLEOTIDE SEQUENCE</scope>
    <source>
        <strain evidence="1">IMI 356814</strain>
    </source>
</reference>
<accession>A0A9W9CG63</accession>
<comment type="caution">
    <text evidence="1">The sequence shown here is derived from an EMBL/GenBank/DDBJ whole genome shotgun (WGS) entry which is preliminary data.</text>
</comment>
<keyword evidence="2" id="KW-1185">Reference proteome</keyword>
<gene>
    <name evidence="1" type="ORF">N0V83_010708</name>
</gene>
<dbReference type="OrthoDB" id="5126878at2759"/>
<dbReference type="AlphaFoldDB" id="A0A9W9CG63"/>
<evidence type="ECO:0000313" key="2">
    <source>
        <dbReference type="Proteomes" id="UP001140560"/>
    </source>
</evidence>
<protein>
    <submittedName>
        <fullName evidence="1">Uncharacterized protein</fullName>
    </submittedName>
</protein>